<keyword evidence="7 8" id="KW-0472">Membrane</keyword>
<evidence type="ECO:0000313" key="9">
    <source>
        <dbReference type="EnsemblMetazoa" id="Aqu2.1.32748_001"/>
    </source>
</evidence>
<dbReference type="OMA" id="RRSMIGI"/>
<accession>A0A1X7UYA2</accession>
<keyword evidence="5 8" id="KW-0812">Transmembrane</keyword>
<keyword evidence="10" id="KW-1185">Reference proteome</keyword>
<gene>
    <name evidence="9" type="primary">100641634</name>
</gene>
<evidence type="ECO:0000256" key="2">
    <source>
        <dbReference type="ARBA" id="ARBA00022448"/>
    </source>
</evidence>
<evidence type="ECO:0000256" key="8">
    <source>
        <dbReference type="SAM" id="Phobius"/>
    </source>
</evidence>
<evidence type="ECO:0000256" key="6">
    <source>
        <dbReference type="ARBA" id="ARBA00022989"/>
    </source>
</evidence>
<dbReference type="EnsemblMetazoa" id="Aqu2.1.32748_001">
    <property type="protein sequence ID" value="Aqu2.1.32748_001"/>
    <property type="gene ID" value="Aqu2.1.32748"/>
</dbReference>
<dbReference type="eggNOG" id="ENOG502RZM3">
    <property type="taxonomic scope" value="Eukaryota"/>
</dbReference>
<dbReference type="InterPro" id="IPR007272">
    <property type="entry name" value="Sulf_transp_TsuA/YedE"/>
</dbReference>
<dbReference type="Pfam" id="PF04143">
    <property type="entry name" value="Sulf_transp"/>
    <property type="match status" value="1"/>
</dbReference>
<dbReference type="GO" id="GO:0005886">
    <property type="term" value="C:plasma membrane"/>
    <property type="evidence" value="ECO:0007669"/>
    <property type="project" value="UniProtKB-SubCell"/>
</dbReference>
<feature type="transmembrane region" description="Helical" evidence="8">
    <location>
        <begin position="280"/>
        <end position="300"/>
    </location>
</feature>
<sequence length="368" mass="38313">MDFKTFAVSSGCGLIFGLAAEKGQAYLPSVIRNQMTFSQYTMLKLFLPAVATSCGVFSLLAFIPSTRRYFHSVRKAFYDSLAFQSVGKTLLGGAILGTGMTLSGSCPGMIFVQLGTGTQHAVYTFAGCILGAVLYGMIHSSLQSTCKKKQDDDEPSPLSIAGNFVDRILSVRYVSVALPFMALLATVSILVDILFPEKINLSGLQRNGIPLLSQATWNPLLCGVCIGILQLPLAISVKDSIGGSSSYCTLVAKAVSTTTKQAGNGAFAYFKSYTNDWWQVVYVGSAALGGAASSLLSGTWGSVEGVSPLTGFIGGACLLFGARLASGCTSGHGISGTGLLHGFSLLALCSMFGGAIATAVTMKAILPS</sequence>
<dbReference type="InParanoid" id="A0A1X7UYA2"/>
<reference evidence="10" key="1">
    <citation type="journal article" date="2010" name="Nature">
        <title>The Amphimedon queenslandica genome and the evolution of animal complexity.</title>
        <authorList>
            <person name="Srivastava M."/>
            <person name="Simakov O."/>
            <person name="Chapman J."/>
            <person name="Fahey B."/>
            <person name="Gauthier M.E."/>
            <person name="Mitros T."/>
            <person name="Richards G.S."/>
            <person name="Conaco C."/>
            <person name="Dacre M."/>
            <person name="Hellsten U."/>
            <person name="Larroux C."/>
            <person name="Putnam N.H."/>
            <person name="Stanke M."/>
            <person name="Adamska M."/>
            <person name="Darling A."/>
            <person name="Degnan S.M."/>
            <person name="Oakley T.H."/>
            <person name="Plachetzki D.C."/>
            <person name="Zhai Y."/>
            <person name="Adamski M."/>
            <person name="Calcino A."/>
            <person name="Cummins S.F."/>
            <person name="Goodstein D.M."/>
            <person name="Harris C."/>
            <person name="Jackson D.J."/>
            <person name="Leys S.P."/>
            <person name="Shu S."/>
            <person name="Woodcroft B.J."/>
            <person name="Vervoort M."/>
            <person name="Kosik K.S."/>
            <person name="Manning G."/>
            <person name="Degnan B.M."/>
            <person name="Rokhsar D.S."/>
        </authorList>
    </citation>
    <scope>NUCLEOTIDE SEQUENCE [LARGE SCALE GENOMIC DNA]</scope>
</reference>
<dbReference type="PANTHER" id="PTHR30574">
    <property type="entry name" value="INNER MEMBRANE PROTEIN YEDE"/>
    <property type="match status" value="1"/>
</dbReference>
<dbReference type="Proteomes" id="UP000007879">
    <property type="component" value="Unassembled WGS sequence"/>
</dbReference>
<keyword evidence="4" id="KW-0997">Cell inner membrane</keyword>
<dbReference type="STRING" id="400682.A0A1X7UYA2"/>
<dbReference type="EnsemblMetazoa" id="XM_019996051.1">
    <property type="protein sequence ID" value="XP_019851610.1"/>
    <property type="gene ID" value="LOC100641634"/>
</dbReference>
<name>A0A1X7UYA2_AMPQE</name>
<evidence type="ECO:0000313" key="10">
    <source>
        <dbReference type="Proteomes" id="UP000007879"/>
    </source>
</evidence>
<dbReference type="PANTHER" id="PTHR30574:SF1">
    <property type="entry name" value="SULPHUR TRANSPORT DOMAIN-CONTAINING PROTEIN"/>
    <property type="match status" value="1"/>
</dbReference>
<reference evidence="9" key="2">
    <citation type="submission" date="2017-05" db="UniProtKB">
        <authorList>
            <consortium name="EnsemblMetazoa"/>
        </authorList>
    </citation>
    <scope>IDENTIFICATION</scope>
</reference>
<evidence type="ECO:0000256" key="4">
    <source>
        <dbReference type="ARBA" id="ARBA00022519"/>
    </source>
</evidence>
<feature type="transmembrane region" description="Helical" evidence="8">
    <location>
        <begin position="43"/>
        <end position="64"/>
    </location>
</feature>
<organism evidence="9">
    <name type="scientific">Amphimedon queenslandica</name>
    <name type="common">Sponge</name>
    <dbReference type="NCBI Taxonomy" id="400682"/>
    <lineage>
        <taxon>Eukaryota</taxon>
        <taxon>Metazoa</taxon>
        <taxon>Porifera</taxon>
        <taxon>Demospongiae</taxon>
        <taxon>Heteroscleromorpha</taxon>
        <taxon>Haplosclerida</taxon>
        <taxon>Niphatidae</taxon>
        <taxon>Amphimedon</taxon>
    </lineage>
</organism>
<dbReference type="EnsemblMetazoa" id="XM_019996050.1">
    <property type="protein sequence ID" value="XP_019851609.1"/>
    <property type="gene ID" value="LOC100641634"/>
</dbReference>
<protein>
    <submittedName>
        <fullName evidence="9">Uncharacterized protein</fullName>
    </submittedName>
</protein>
<keyword evidence="3" id="KW-1003">Cell membrane</keyword>
<feature type="transmembrane region" description="Helical" evidence="8">
    <location>
        <begin position="215"/>
        <end position="235"/>
    </location>
</feature>
<dbReference type="KEGG" id="aqu:100641634"/>
<feature type="transmembrane region" description="Helical" evidence="8">
    <location>
        <begin position="338"/>
        <end position="366"/>
    </location>
</feature>
<feature type="transmembrane region" description="Helical" evidence="8">
    <location>
        <begin position="306"/>
        <end position="326"/>
    </location>
</feature>
<dbReference type="EnsemblMetazoa" id="XM_019996048.1">
    <property type="protein sequence ID" value="XP_019851607.1"/>
    <property type="gene ID" value="LOC100641634"/>
</dbReference>
<keyword evidence="6 8" id="KW-1133">Transmembrane helix</keyword>
<keyword evidence="2" id="KW-0813">Transport</keyword>
<evidence type="ECO:0000256" key="1">
    <source>
        <dbReference type="ARBA" id="ARBA00004429"/>
    </source>
</evidence>
<comment type="subcellular location">
    <subcellularLocation>
        <location evidence="1">Cell inner membrane</location>
        <topology evidence="1">Multi-pass membrane protein</topology>
    </subcellularLocation>
</comment>
<feature type="transmembrane region" description="Helical" evidence="8">
    <location>
        <begin position="120"/>
        <end position="138"/>
    </location>
</feature>
<evidence type="ECO:0000256" key="3">
    <source>
        <dbReference type="ARBA" id="ARBA00022475"/>
    </source>
</evidence>
<dbReference type="AlphaFoldDB" id="A0A1X7UYA2"/>
<feature type="transmembrane region" description="Helical" evidence="8">
    <location>
        <begin position="173"/>
        <end position="195"/>
    </location>
</feature>
<evidence type="ECO:0000256" key="5">
    <source>
        <dbReference type="ARBA" id="ARBA00022692"/>
    </source>
</evidence>
<evidence type="ECO:0000256" key="7">
    <source>
        <dbReference type="ARBA" id="ARBA00023136"/>
    </source>
</evidence>
<proteinExistence type="predicted"/>
<dbReference type="OrthoDB" id="10254418at2759"/>